<dbReference type="OrthoDB" id="10262720at2759"/>
<dbReference type="CDD" id="cd10230">
    <property type="entry name" value="ASKHA_NBD_HSP70_HYOU1"/>
    <property type="match status" value="1"/>
</dbReference>
<evidence type="ECO:0000256" key="5">
    <source>
        <dbReference type="ARBA" id="ARBA00022824"/>
    </source>
</evidence>
<dbReference type="Gene3D" id="1.20.1270.10">
    <property type="match status" value="1"/>
</dbReference>
<dbReference type="PANTHER" id="PTHR45639:SF3">
    <property type="entry name" value="HYPOXIA UP-REGULATED PROTEIN 1"/>
    <property type="match status" value="1"/>
</dbReference>
<dbReference type="InterPro" id="IPR029048">
    <property type="entry name" value="HSP70_C_sf"/>
</dbReference>
<feature type="compositionally biased region" description="Low complexity" evidence="8">
    <location>
        <begin position="928"/>
        <end position="948"/>
    </location>
</feature>
<protein>
    <submittedName>
        <fullName evidence="10">Stress protein ORP150</fullName>
    </submittedName>
</protein>
<feature type="region of interest" description="Disordered" evidence="8">
    <location>
        <begin position="909"/>
        <end position="1004"/>
    </location>
</feature>
<feature type="region of interest" description="Disordered" evidence="8">
    <location>
        <begin position="589"/>
        <end position="652"/>
    </location>
</feature>
<comment type="similarity">
    <text evidence="2">Belongs to the heat shock protein 70 family.</text>
</comment>
<feature type="compositionally biased region" description="Basic and acidic residues" evidence="8">
    <location>
        <begin position="729"/>
        <end position="739"/>
    </location>
</feature>
<keyword evidence="3 9" id="KW-0732">Signal</keyword>
<evidence type="ECO:0000256" key="9">
    <source>
        <dbReference type="SAM" id="SignalP"/>
    </source>
</evidence>
<accession>A0A3N2PPF5</accession>
<dbReference type="GO" id="GO:0005524">
    <property type="term" value="F:ATP binding"/>
    <property type="evidence" value="ECO:0007669"/>
    <property type="project" value="UniProtKB-KW"/>
</dbReference>
<dbReference type="STRING" id="1314773.A0A3N2PPF5"/>
<dbReference type="EMBL" id="ML119059">
    <property type="protein sequence ID" value="ROT36395.1"/>
    <property type="molecule type" value="Genomic_DNA"/>
</dbReference>
<feature type="region of interest" description="Disordered" evidence="8">
    <location>
        <begin position="729"/>
        <end position="749"/>
    </location>
</feature>
<dbReference type="FunFam" id="3.30.30.30:FF:000004">
    <property type="entry name" value="hypoxia up-regulated protein 1"/>
    <property type="match status" value="1"/>
</dbReference>
<feature type="region of interest" description="Disordered" evidence="8">
    <location>
        <begin position="811"/>
        <end position="839"/>
    </location>
</feature>
<feature type="compositionally biased region" description="Low complexity" evidence="8">
    <location>
        <begin position="607"/>
        <end position="650"/>
    </location>
</feature>
<dbReference type="Gene3D" id="3.90.640.10">
    <property type="entry name" value="Actin, Chain A, domain 4"/>
    <property type="match status" value="1"/>
</dbReference>
<sequence length="1004" mass="109473">MMRLRPSPLTLLLSCVLLFATHVFAVSAVLGIDLGTEYITAALVKPGIPLEIVLTKDARRKEASTVAFKPSRSAQHASRFPERLYGSDALSLAARFPADVYPNLKHLLGLPVDHAIVQEYTARHPGLQLETDAVRGTAAFKSKAFTAEEDAWMVEELLAMELQNIRKNAEAAAGDGFSVQSIVLTVPPYFTVEERRALELAAELAGLKVLSLISDGLAVGLNYATTRYFPNIDDGHKPEYHMVFDMGAGSAKATVMRFQSRTVKDVAKLNRTVQEVAVLGAGWDRTLGGDALNSLIIDDMVSQFVASQPAQKLSIQADSVKTNGRTIAKLTKEAERLRHILSANTNTQGSFESLHEDVDFKYQITRADFEAMAEGHAARVNSVIQDALKMAQLDISDMDSVILNGGATRTPFVQKQLKEIDGVADKIRTNVNSDESAVFGAGFRAAELSPSFRVKEIRISEGAMYPSGMRWTTAKGKEQHQRVWSAVSPQGAAPKELTFHHLEDFQVTFYQQVSGEERDTSRLSTKNLTDTVAALKEKYACNDGDIHFKVAVKLGTGNGEVEVTKAAVECEADVPESFVDGVKNLFGFGKRDQKPLTDGEDSENAEGAEAPAPVEASASSATESATGSASAEDETTSSTSSGAEAEASPASKRELVSIPVKVTVEKATPALSKEDIKKSKTRLQAFEASDKVRVQTEEALNQLEGFTYKVRDLLENESFLAACTNDERTTLEQKSREAGEWLDGDGADAPRSELKAKYKELYDMATRVQKRSEESEKRPELVTALKDALNETATFVKKTTDEIQEYEDWHAKKSAEASATASLPPGVTGASQAEDEEPVIRSMEDVLKVRGPVPPLYTREDVGQLEKLYDETTKWLREMEAKQSGLPATADPVLLIKDLAAKREQLDKAGADLVMRGVRNYQKKNKKSSSSASAKQSKTSSSTSTATSEKPAGVTINVGGESHFIKHGENGEGPSDEQLQEIIKKIQEDQNKREQEGKPARDEL</sequence>
<dbReference type="PANTHER" id="PTHR45639">
    <property type="entry name" value="HSC70CB, ISOFORM G-RELATED"/>
    <property type="match status" value="1"/>
</dbReference>
<dbReference type="Proteomes" id="UP000272025">
    <property type="component" value="Unassembled WGS sequence"/>
</dbReference>
<keyword evidence="4" id="KW-0547">Nucleotide-binding</keyword>
<dbReference type="GO" id="GO:0030968">
    <property type="term" value="P:endoplasmic reticulum unfolded protein response"/>
    <property type="evidence" value="ECO:0007669"/>
    <property type="project" value="TreeGrafter"/>
</dbReference>
<feature type="chain" id="PRO_5018188059" evidence="9">
    <location>
        <begin position="26"/>
        <end position="1004"/>
    </location>
</feature>
<dbReference type="Gene3D" id="3.30.420.40">
    <property type="match status" value="2"/>
</dbReference>
<reference evidence="10 11" key="1">
    <citation type="journal article" date="2018" name="Mol. Ecol.">
        <title>The obligate alkalophilic soda-lake fungus Sodiomyces alkalinus has shifted to a protein diet.</title>
        <authorList>
            <person name="Grum-Grzhimaylo A.A."/>
            <person name="Falkoski D.L."/>
            <person name="van den Heuvel J."/>
            <person name="Valero-Jimenez C.A."/>
            <person name="Min B."/>
            <person name="Choi I.G."/>
            <person name="Lipzen A."/>
            <person name="Daum C.G."/>
            <person name="Aanen D.K."/>
            <person name="Tsang A."/>
            <person name="Henrissat B."/>
            <person name="Bilanenko E.N."/>
            <person name="de Vries R.P."/>
            <person name="van Kan J.A.L."/>
            <person name="Grigoriev I.V."/>
            <person name="Debets A.J.M."/>
        </authorList>
    </citation>
    <scope>NUCLEOTIDE SEQUENCE [LARGE SCALE GENOMIC DNA]</scope>
    <source>
        <strain evidence="10 11">F11</strain>
    </source>
</reference>
<keyword evidence="7" id="KW-0143">Chaperone</keyword>
<dbReference type="SUPFAM" id="SSF53067">
    <property type="entry name" value="Actin-like ATPase domain"/>
    <property type="match status" value="2"/>
</dbReference>
<feature type="compositionally biased region" description="Basic and acidic residues" evidence="8">
    <location>
        <begin position="982"/>
        <end position="1004"/>
    </location>
</feature>
<dbReference type="GO" id="GO:0034663">
    <property type="term" value="C:endoplasmic reticulum chaperone complex"/>
    <property type="evidence" value="ECO:0007669"/>
    <property type="project" value="TreeGrafter"/>
</dbReference>
<proteinExistence type="inferred from homology"/>
<evidence type="ECO:0000256" key="7">
    <source>
        <dbReference type="ARBA" id="ARBA00023186"/>
    </source>
</evidence>
<dbReference type="InterPro" id="IPR013126">
    <property type="entry name" value="Hsp_70_fam"/>
</dbReference>
<dbReference type="GO" id="GO:0005788">
    <property type="term" value="C:endoplasmic reticulum lumen"/>
    <property type="evidence" value="ECO:0007669"/>
    <property type="project" value="UniProtKB-SubCell"/>
</dbReference>
<dbReference type="GO" id="GO:0140662">
    <property type="term" value="F:ATP-dependent protein folding chaperone"/>
    <property type="evidence" value="ECO:0007669"/>
    <property type="project" value="InterPro"/>
</dbReference>
<dbReference type="PRINTS" id="PR00301">
    <property type="entry name" value="HEATSHOCK70"/>
</dbReference>
<evidence type="ECO:0000256" key="6">
    <source>
        <dbReference type="ARBA" id="ARBA00022840"/>
    </source>
</evidence>
<keyword evidence="11" id="KW-1185">Reference proteome</keyword>
<evidence type="ECO:0000256" key="3">
    <source>
        <dbReference type="ARBA" id="ARBA00022729"/>
    </source>
</evidence>
<keyword evidence="6" id="KW-0067">ATP-binding</keyword>
<dbReference type="RefSeq" id="XP_028464201.1">
    <property type="nucleotide sequence ID" value="XM_028612471.1"/>
</dbReference>
<name>A0A3N2PPF5_SODAK</name>
<evidence type="ECO:0000256" key="4">
    <source>
        <dbReference type="ARBA" id="ARBA00022741"/>
    </source>
</evidence>
<evidence type="ECO:0000313" key="10">
    <source>
        <dbReference type="EMBL" id="ROT36395.1"/>
    </source>
</evidence>
<evidence type="ECO:0000313" key="11">
    <source>
        <dbReference type="Proteomes" id="UP000272025"/>
    </source>
</evidence>
<evidence type="ECO:0000256" key="2">
    <source>
        <dbReference type="ARBA" id="ARBA00007381"/>
    </source>
</evidence>
<dbReference type="Pfam" id="PF00012">
    <property type="entry name" value="HSP70"/>
    <property type="match status" value="1"/>
</dbReference>
<keyword evidence="5" id="KW-0256">Endoplasmic reticulum</keyword>
<dbReference type="GeneID" id="39580949"/>
<feature type="signal peptide" evidence="9">
    <location>
        <begin position="1"/>
        <end position="25"/>
    </location>
</feature>
<dbReference type="InterPro" id="IPR043129">
    <property type="entry name" value="ATPase_NBD"/>
</dbReference>
<dbReference type="SUPFAM" id="SSF100934">
    <property type="entry name" value="Heat shock protein 70kD (HSP70), C-terminal subdomain"/>
    <property type="match status" value="1"/>
</dbReference>
<organism evidence="10 11">
    <name type="scientific">Sodiomyces alkalinus (strain CBS 110278 / VKM F-3762 / F11)</name>
    <name type="common">Alkaliphilic filamentous fungus</name>
    <dbReference type="NCBI Taxonomy" id="1314773"/>
    <lineage>
        <taxon>Eukaryota</taxon>
        <taxon>Fungi</taxon>
        <taxon>Dikarya</taxon>
        <taxon>Ascomycota</taxon>
        <taxon>Pezizomycotina</taxon>
        <taxon>Sordariomycetes</taxon>
        <taxon>Hypocreomycetidae</taxon>
        <taxon>Glomerellales</taxon>
        <taxon>Plectosphaerellaceae</taxon>
        <taxon>Sodiomyces</taxon>
    </lineage>
</organism>
<dbReference type="AlphaFoldDB" id="A0A3N2PPF5"/>
<dbReference type="FunFam" id="3.90.640.10:FF:000039">
    <property type="entry name" value="Hsp70 family chaperone Lhs1/Orp150"/>
    <property type="match status" value="1"/>
</dbReference>
<dbReference type="Gene3D" id="3.30.30.30">
    <property type="match status" value="1"/>
</dbReference>
<comment type="subcellular location">
    <subcellularLocation>
        <location evidence="1">Endoplasmic reticulum lumen</location>
    </subcellularLocation>
</comment>
<evidence type="ECO:0000256" key="1">
    <source>
        <dbReference type="ARBA" id="ARBA00004319"/>
    </source>
</evidence>
<gene>
    <name evidence="10" type="ORF">SODALDRAFT_335496</name>
</gene>
<evidence type="ECO:0000256" key="8">
    <source>
        <dbReference type="SAM" id="MobiDB-lite"/>
    </source>
</evidence>